<dbReference type="PANTHER" id="PTHR47160:SF10">
    <property type="entry name" value="MULE TRANSPOSASE DOMAIN-CONTAINING PROTEIN"/>
    <property type="match status" value="1"/>
</dbReference>
<dbReference type="Proteomes" id="UP001165289">
    <property type="component" value="Unassembled WGS sequence"/>
</dbReference>
<dbReference type="Pfam" id="PF10551">
    <property type="entry name" value="MULE"/>
    <property type="match status" value="1"/>
</dbReference>
<comment type="caution">
    <text evidence="2">The sequence shown here is derived from an EMBL/GenBank/DDBJ whole genome shotgun (WGS) entry which is preliminary data.</text>
</comment>
<dbReference type="PANTHER" id="PTHR47160">
    <property type="entry name" value="PUTATIVE-RELATED"/>
    <property type="match status" value="1"/>
</dbReference>
<proteinExistence type="predicted"/>
<name>A0AAV7JBH1_9METZ</name>
<accession>A0AAV7JBH1</accession>
<feature type="domain" description="MULE transposase" evidence="1">
    <location>
        <begin position="114"/>
        <end position="205"/>
    </location>
</feature>
<protein>
    <recommendedName>
        <fullName evidence="1">MULE transposase domain-containing protein</fullName>
    </recommendedName>
</protein>
<dbReference type="EMBL" id="JAKMXF010000364">
    <property type="protein sequence ID" value="KAI6646039.1"/>
    <property type="molecule type" value="Genomic_DNA"/>
</dbReference>
<evidence type="ECO:0000259" key="1">
    <source>
        <dbReference type="Pfam" id="PF10551"/>
    </source>
</evidence>
<dbReference type="AlphaFoldDB" id="A0AAV7JBH1"/>
<keyword evidence="3" id="KW-1185">Reference proteome</keyword>
<reference evidence="2 3" key="1">
    <citation type="journal article" date="2023" name="BMC Biol.">
        <title>The compact genome of the sponge Oopsacas minuta (Hexactinellida) is lacking key metazoan core genes.</title>
        <authorList>
            <person name="Santini S."/>
            <person name="Schenkelaars Q."/>
            <person name="Jourda C."/>
            <person name="Duchesne M."/>
            <person name="Belahbib H."/>
            <person name="Rocher C."/>
            <person name="Selva M."/>
            <person name="Riesgo A."/>
            <person name="Vervoort M."/>
            <person name="Leys S.P."/>
            <person name="Kodjabachian L."/>
            <person name="Le Bivic A."/>
            <person name="Borchiellini C."/>
            <person name="Claverie J.M."/>
            <person name="Renard E."/>
        </authorList>
    </citation>
    <scope>NUCLEOTIDE SEQUENCE [LARGE SCALE GENOMIC DNA]</scope>
    <source>
        <strain evidence="2">SPO-2</strain>
    </source>
</reference>
<sequence length="264" mass="30281">MLRGYTNLKGIARNSELSTRNLLATSVEGMTAESINKLPTLDSVKRTIRRCKRREEEFYGNPSSCAEIIIPDRFKFTLNDESFLLFDSGEGDDHRMILFGTSKFLSKLKESINWHCDGTYKVAPEHFFQLYTIHAQRDGYIFPCVYALFQAKTEETYERMLSKLLQLESELNPTPIMVDFDKAAINALENTFLACVYGCFFHLKQSIYRRIQANGLATAHQQDRDLALKLKMLPCLAFVPESDVIDCFNILMHEYPQSGKTVAK</sequence>
<dbReference type="InterPro" id="IPR018289">
    <property type="entry name" value="MULE_transposase_dom"/>
</dbReference>
<evidence type="ECO:0000313" key="2">
    <source>
        <dbReference type="EMBL" id="KAI6646039.1"/>
    </source>
</evidence>
<organism evidence="2 3">
    <name type="scientific">Oopsacas minuta</name>
    <dbReference type="NCBI Taxonomy" id="111878"/>
    <lineage>
        <taxon>Eukaryota</taxon>
        <taxon>Metazoa</taxon>
        <taxon>Porifera</taxon>
        <taxon>Hexactinellida</taxon>
        <taxon>Hexasterophora</taxon>
        <taxon>Lyssacinosida</taxon>
        <taxon>Leucopsacidae</taxon>
        <taxon>Oopsacas</taxon>
    </lineage>
</organism>
<evidence type="ECO:0000313" key="3">
    <source>
        <dbReference type="Proteomes" id="UP001165289"/>
    </source>
</evidence>
<gene>
    <name evidence="2" type="ORF">LOD99_9569</name>
</gene>